<accession>A0A8X7CHB4</accession>
<dbReference type="AlphaFoldDB" id="A0A8X7CHB4"/>
<proteinExistence type="predicted"/>
<sequence length="34" mass="3912">MLWHKFEAMTFRLPQPLGAWKGCLKPIHSSSDTP</sequence>
<name>A0A8X7CHB4_9ARAC</name>
<protein>
    <submittedName>
        <fullName evidence="1">Uncharacterized protein</fullName>
    </submittedName>
</protein>
<evidence type="ECO:0000313" key="1">
    <source>
        <dbReference type="EMBL" id="GFY72589.1"/>
    </source>
</evidence>
<gene>
    <name evidence="1" type="ORF">TNIN_59891</name>
</gene>
<feature type="non-terminal residue" evidence="1">
    <location>
        <position position="34"/>
    </location>
</feature>
<keyword evidence="2" id="KW-1185">Reference proteome</keyword>
<comment type="caution">
    <text evidence="1">The sequence shown here is derived from an EMBL/GenBank/DDBJ whole genome shotgun (WGS) entry which is preliminary data.</text>
</comment>
<organism evidence="1 2">
    <name type="scientific">Trichonephila inaurata madagascariensis</name>
    <dbReference type="NCBI Taxonomy" id="2747483"/>
    <lineage>
        <taxon>Eukaryota</taxon>
        <taxon>Metazoa</taxon>
        <taxon>Ecdysozoa</taxon>
        <taxon>Arthropoda</taxon>
        <taxon>Chelicerata</taxon>
        <taxon>Arachnida</taxon>
        <taxon>Araneae</taxon>
        <taxon>Araneomorphae</taxon>
        <taxon>Entelegynae</taxon>
        <taxon>Araneoidea</taxon>
        <taxon>Nephilidae</taxon>
        <taxon>Trichonephila</taxon>
        <taxon>Trichonephila inaurata</taxon>
    </lineage>
</organism>
<dbReference type="EMBL" id="BMAV01019525">
    <property type="protein sequence ID" value="GFY72589.1"/>
    <property type="molecule type" value="Genomic_DNA"/>
</dbReference>
<evidence type="ECO:0000313" key="2">
    <source>
        <dbReference type="Proteomes" id="UP000886998"/>
    </source>
</evidence>
<dbReference type="Proteomes" id="UP000886998">
    <property type="component" value="Unassembled WGS sequence"/>
</dbReference>
<reference evidence="1" key="1">
    <citation type="submission" date="2020-08" db="EMBL/GenBank/DDBJ databases">
        <title>Multicomponent nature underlies the extraordinary mechanical properties of spider dragline silk.</title>
        <authorList>
            <person name="Kono N."/>
            <person name="Nakamura H."/>
            <person name="Mori M."/>
            <person name="Yoshida Y."/>
            <person name="Ohtoshi R."/>
            <person name="Malay A.D."/>
            <person name="Moran D.A.P."/>
            <person name="Tomita M."/>
            <person name="Numata K."/>
            <person name="Arakawa K."/>
        </authorList>
    </citation>
    <scope>NUCLEOTIDE SEQUENCE</scope>
</reference>